<dbReference type="RefSeq" id="WP_158299998.1">
    <property type="nucleotide sequence ID" value="NZ_CP121464.1"/>
</dbReference>
<organism evidence="1 2">
    <name type="scientific">Janthinobacterium rivuli</name>
    <dbReference type="NCBI Taxonomy" id="2751478"/>
    <lineage>
        <taxon>Bacteria</taxon>
        <taxon>Pseudomonadati</taxon>
        <taxon>Pseudomonadota</taxon>
        <taxon>Betaproteobacteria</taxon>
        <taxon>Burkholderiales</taxon>
        <taxon>Oxalobacteraceae</taxon>
        <taxon>Janthinobacterium</taxon>
    </lineage>
</organism>
<evidence type="ECO:0000313" key="1">
    <source>
        <dbReference type="EMBL" id="WFR78134.1"/>
    </source>
</evidence>
<dbReference type="InterPro" id="IPR032537">
    <property type="entry name" value="DUF4952"/>
</dbReference>
<protein>
    <submittedName>
        <fullName evidence="1">DUF4952 domain-containing protein</fullName>
    </submittedName>
</protein>
<proteinExistence type="predicted"/>
<gene>
    <name evidence="1" type="ORF">P9875_20820</name>
</gene>
<dbReference type="Proteomes" id="UP001219584">
    <property type="component" value="Chromosome"/>
</dbReference>
<reference evidence="1 2" key="1">
    <citation type="submission" date="2023-04" db="EMBL/GenBank/DDBJ databases">
        <title>Nanopore sequencing of Janthinobacterium from water.</title>
        <authorList>
            <person name="Ciuchcinski K."/>
            <person name="Rokowska A."/>
            <person name="Dziewit L."/>
        </authorList>
    </citation>
    <scope>NUCLEOTIDE SEQUENCE [LARGE SCALE GENOMIC DNA]</scope>
    <source>
        <strain evidence="1 2">DEMB2</strain>
    </source>
</reference>
<sequence>MQRTKLLPWLFLLDAGGAQGAELACGDFLSRLGKKPAYLVYLGCQQNRERQDQLFEARYEVDGKHAQQAEAYLRRCPGGIGS</sequence>
<accession>A0ABY8HZT1</accession>
<name>A0ABY8HZT1_9BURK</name>
<dbReference type="Pfam" id="PF16310">
    <property type="entry name" value="DUF4952"/>
    <property type="match status" value="1"/>
</dbReference>
<keyword evidence="2" id="KW-1185">Reference proteome</keyword>
<dbReference type="EMBL" id="CP121464">
    <property type="protein sequence ID" value="WFR78134.1"/>
    <property type="molecule type" value="Genomic_DNA"/>
</dbReference>
<evidence type="ECO:0000313" key="2">
    <source>
        <dbReference type="Proteomes" id="UP001219584"/>
    </source>
</evidence>